<evidence type="ECO:0000256" key="5">
    <source>
        <dbReference type="ARBA" id="ARBA00022833"/>
    </source>
</evidence>
<reference evidence="9" key="2">
    <citation type="submission" date="2020-11" db="EMBL/GenBank/DDBJ databases">
        <authorList>
            <person name="McCartney M.A."/>
            <person name="Auch B."/>
            <person name="Kono T."/>
            <person name="Mallez S."/>
            <person name="Becker A."/>
            <person name="Gohl D.M."/>
            <person name="Silverstein K.A.T."/>
            <person name="Koren S."/>
            <person name="Bechman K.B."/>
            <person name="Herman A."/>
            <person name="Abrahante J.E."/>
            <person name="Garbe J."/>
        </authorList>
    </citation>
    <scope>NUCLEOTIDE SEQUENCE</scope>
    <source>
        <strain evidence="9">Duluth1</strain>
        <tissue evidence="9">Whole animal</tissue>
    </source>
</reference>
<dbReference type="PANTHER" id="PTHR16515">
    <property type="entry name" value="PR DOMAIN ZINC FINGER PROTEIN"/>
    <property type="match status" value="1"/>
</dbReference>
<dbReference type="GO" id="GO:0005634">
    <property type="term" value="C:nucleus"/>
    <property type="evidence" value="ECO:0007669"/>
    <property type="project" value="UniProtKB-SubCell"/>
</dbReference>
<protein>
    <recommendedName>
        <fullName evidence="8">C2H2-type domain-containing protein</fullName>
    </recommendedName>
</protein>
<keyword evidence="6" id="KW-0539">Nucleus</keyword>
<keyword evidence="10" id="KW-1185">Reference proteome</keyword>
<feature type="domain" description="C2H2-type" evidence="8">
    <location>
        <begin position="527"/>
        <end position="550"/>
    </location>
</feature>
<dbReference type="InterPro" id="IPR036236">
    <property type="entry name" value="Znf_C2H2_sf"/>
</dbReference>
<dbReference type="Pfam" id="PF13912">
    <property type="entry name" value="zf-C2H2_6"/>
    <property type="match status" value="1"/>
</dbReference>
<feature type="domain" description="C2H2-type" evidence="8">
    <location>
        <begin position="499"/>
        <end position="526"/>
    </location>
</feature>
<comment type="caution">
    <text evidence="9">The sequence shown here is derived from an EMBL/GenBank/DDBJ whole genome shotgun (WGS) entry which is preliminary data.</text>
</comment>
<dbReference type="GO" id="GO:0010468">
    <property type="term" value="P:regulation of gene expression"/>
    <property type="evidence" value="ECO:0007669"/>
    <property type="project" value="TreeGrafter"/>
</dbReference>
<evidence type="ECO:0000256" key="6">
    <source>
        <dbReference type="ARBA" id="ARBA00023242"/>
    </source>
</evidence>
<evidence type="ECO:0000256" key="2">
    <source>
        <dbReference type="ARBA" id="ARBA00022723"/>
    </source>
</evidence>
<accession>A0A9D4C504</accession>
<keyword evidence="4 7" id="KW-0863">Zinc-finger</keyword>
<reference evidence="9" key="1">
    <citation type="journal article" date="2019" name="bioRxiv">
        <title>The Genome of the Zebra Mussel, Dreissena polymorpha: A Resource for Invasive Species Research.</title>
        <authorList>
            <person name="McCartney M.A."/>
            <person name="Auch B."/>
            <person name="Kono T."/>
            <person name="Mallez S."/>
            <person name="Zhang Y."/>
            <person name="Obille A."/>
            <person name="Becker A."/>
            <person name="Abrahante J.E."/>
            <person name="Garbe J."/>
            <person name="Badalamenti J.P."/>
            <person name="Herman A."/>
            <person name="Mangelson H."/>
            <person name="Liachko I."/>
            <person name="Sullivan S."/>
            <person name="Sone E.D."/>
            <person name="Koren S."/>
            <person name="Silverstein K.A.T."/>
            <person name="Beckman K.B."/>
            <person name="Gohl D.M."/>
        </authorList>
    </citation>
    <scope>NUCLEOTIDE SEQUENCE</scope>
    <source>
        <strain evidence="9">Duluth1</strain>
        <tissue evidence="9">Whole animal</tissue>
    </source>
</reference>
<proteinExistence type="predicted"/>
<name>A0A9D4C504_DREPO</name>
<dbReference type="InterPro" id="IPR050331">
    <property type="entry name" value="Zinc_finger"/>
</dbReference>
<evidence type="ECO:0000256" key="1">
    <source>
        <dbReference type="ARBA" id="ARBA00004123"/>
    </source>
</evidence>
<dbReference type="FunFam" id="3.30.160.60:FF:000446">
    <property type="entry name" value="Zinc finger protein"/>
    <property type="match status" value="2"/>
</dbReference>
<dbReference type="AlphaFoldDB" id="A0A9D4C504"/>
<dbReference type="SUPFAM" id="SSF57667">
    <property type="entry name" value="beta-beta-alpha zinc fingers"/>
    <property type="match status" value="4"/>
</dbReference>
<evidence type="ECO:0000256" key="7">
    <source>
        <dbReference type="PROSITE-ProRule" id="PRU00042"/>
    </source>
</evidence>
<comment type="subcellular location">
    <subcellularLocation>
        <location evidence="1">Nucleus</location>
    </subcellularLocation>
</comment>
<dbReference type="PROSITE" id="PS00028">
    <property type="entry name" value="ZINC_FINGER_C2H2_1"/>
    <property type="match status" value="7"/>
</dbReference>
<dbReference type="SMART" id="SM00355">
    <property type="entry name" value="ZnF_C2H2"/>
    <property type="match status" value="8"/>
</dbReference>
<dbReference type="Gene3D" id="3.30.160.60">
    <property type="entry name" value="Classic Zinc Finger"/>
    <property type="match status" value="5"/>
</dbReference>
<evidence type="ECO:0000256" key="3">
    <source>
        <dbReference type="ARBA" id="ARBA00022737"/>
    </source>
</evidence>
<evidence type="ECO:0000256" key="4">
    <source>
        <dbReference type="ARBA" id="ARBA00022771"/>
    </source>
</evidence>
<keyword evidence="5" id="KW-0862">Zinc</keyword>
<evidence type="ECO:0000313" key="10">
    <source>
        <dbReference type="Proteomes" id="UP000828390"/>
    </source>
</evidence>
<dbReference type="Pfam" id="PF00096">
    <property type="entry name" value="zf-C2H2"/>
    <property type="match status" value="3"/>
</dbReference>
<dbReference type="EMBL" id="JAIWYP010000013">
    <property type="protein sequence ID" value="KAH3717325.1"/>
    <property type="molecule type" value="Genomic_DNA"/>
</dbReference>
<feature type="domain" description="C2H2-type" evidence="8">
    <location>
        <begin position="443"/>
        <end position="470"/>
    </location>
</feature>
<dbReference type="GO" id="GO:0008270">
    <property type="term" value="F:zinc ion binding"/>
    <property type="evidence" value="ECO:0007669"/>
    <property type="project" value="UniProtKB-KW"/>
</dbReference>
<dbReference type="PANTHER" id="PTHR16515:SF49">
    <property type="entry name" value="GASTRULA ZINC FINGER PROTEIN XLCGF49.1-LIKE-RELATED"/>
    <property type="match status" value="1"/>
</dbReference>
<feature type="domain" description="C2H2-type" evidence="8">
    <location>
        <begin position="9"/>
        <end position="31"/>
    </location>
</feature>
<feature type="domain" description="C2H2-type" evidence="8">
    <location>
        <begin position="471"/>
        <end position="499"/>
    </location>
</feature>
<dbReference type="PROSITE" id="PS50157">
    <property type="entry name" value="ZINC_FINGER_C2H2_2"/>
    <property type="match status" value="7"/>
</dbReference>
<keyword evidence="3" id="KW-0677">Repeat</keyword>
<keyword evidence="2" id="KW-0479">Metal-binding</keyword>
<dbReference type="FunFam" id="3.30.160.60:FF:000100">
    <property type="entry name" value="Zinc finger 45-like"/>
    <property type="match status" value="1"/>
</dbReference>
<dbReference type="Proteomes" id="UP000828390">
    <property type="component" value="Unassembled WGS sequence"/>
</dbReference>
<feature type="domain" description="C2H2-type" evidence="8">
    <location>
        <begin position="414"/>
        <end position="442"/>
    </location>
</feature>
<evidence type="ECO:0000259" key="8">
    <source>
        <dbReference type="PROSITE" id="PS50157"/>
    </source>
</evidence>
<gene>
    <name evidence="9" type="ORF">DPMN_060108</name>
</gene>
<dbReference type="InterPro" id="IPR013087">
    <property type="entry name" value="Znf_C2H2_type"/>
</dbReference>
<dbReference type="OrthoDB" id="8113756at2759"/>
<sequence>METLSAELFVCGLCYKSFTAVHSYYSHLKSHGIQIDGRFHLCEAENQSFAEKQAETGFCCHNCYCNFPTVCLMHDHLLSCSGSGSFIFDDARKVAYPLCSFVDFEAKKDLDLFAIMNRLIEKVVKDATGKHLAACSSLIKYLSASEVAETNALMTSEQDTQTNLCHKTLQLDEKEHTFPVAADSQDNIQNKWQNESNDEMTIPLPIDIVIKTEKPDPHFMNNQSDSECSSSSLSRSWQGLAGESSSNELLNQGKCDSFLGMVGKLKKSRKGRRHQKGKSKSMSLLDAFPEVAKSIAKSRLQREKDKEKSILMFEANEILPKLKTYKPFEISKLNLDINKLIDDLKQKRPVLGRPRKPLETCPICGQKKKKSQMKNHLTSHSAEKHFTCEICNRTYKYLHAYQVHKRSHTDGKSFVCEQCGKGFIALAELKRHAMFHHSEERPFKCEECGAGFITLYKLKRHSSLHTGIKPVQCDTCGARFTTQNSLNQHMASVHRGERVVCNVCTKKFTTQSKLNRHLLEHAGIRPFKCKVCAADYVGKRELRTHMKTYHDMVMDESCLPDLKPVYDTIQNSSGVSLFQDPGSDGPEAVISCEANPSS</sequence>
<evidence type="ECO:0000313" key="9">
    <source>
        <dbReference type="EMBL" id="KAH3717325.1"/>
    </source>
</evidence>
<feature type="domain" description="C2H2-type" evidence="8">
    <location>
        <begin position="386"/>
        <end position="413"/>
    </location>
</feature>
<organism evidence="9 10">
    <name type="scientific">Dreissena polymorpha</name>
    <name type="common">Zebra mussel</name>
    <name type="synonym">Mytilus polymorpha</name>
    <dbReference type="NCBI Taxonomy" id="45954"/>
    <lineage>
        <taxon>Eukaryota</taxon>
        <taxon>Metazoa</taxon>
        <taxon>Spiralia</taxon>
        <taxon>Lophotrochozoa</taxon>
        <taxon>Mollusca</taxon>
        <taxon>Bivalvia</taxon>
        <taxon>Autobranchia</taxon>
        <taxon>Heteroconchia</taxon>
        <taxon>Euheterodonta</taxon>
        <taxon>Imparidentia</taxon>
        <taxon>Neoheterodontei</taxon>
        <taxon>Myida</taxon>
        <taxon>Dreissenoidea</taxon>
        <taxon>Dreissenidae</taxon>
        <taxon>Dreissena</taxon>
    </lineage>
</organism>